<evidence type="ECO:0000313" key="2">
    <source>
        <dbReference type="Proteomes" id="UP000265520"/>
    </source>
</evidence>
<organism evidence="1 2">
    <name type="scientific">Trifolium medium</name>
    <dbReference type="NCBI Taxonomy" id="97028"/>
    <lineage>
        <taxon>Eukaryota</taxon>
        <taxon>Viridiplantae</taxon>
        <taxon>Streptophyta</taxon>
        <taxon>Embryophyta</taxon>
        <taxon>Tracheophyta</taxon>
        <taxon>Spermatophyta</taxon>
        <taxon>Magnoliopsida</taxon>
        <taxon>eudicotyledons</taxon>
        <taxon>Gunneridae</taxon>
        <taxon>Pentapetalae</taxon>
        <taxon>rosids</taxon>
        <taxon>fabids</taxon>
        <taxon>Fabales</taxon>
        <taxon>Fabaceae</taxon>
        <taxon>Papilionoideae</taxon>
        <taxon>50 kb inversion clade</taxon>
        <taxon>NPAAA clade</taxon>
        <taxon>Hologalegina</taxon>
        <taxon>IRL clade</taxon>
        <taxon>Trifolieae</taxon>
        <taxon>Trifolium</taxon>
    </lineage>
</organism>
<protein>
    <submittedName>
        <fullName evidence="1">Uncharacterized protein</fullName>
    </submittedName>
</protein>
<keyword evidence="2" id="KW-1185">Reference proteome</keyword>
<sequence>MLEEVDRWSLNWSVVLFIADCHDLSAAVVKFSLFDFLV</sequence>
<evidence type="ECO:0000313" key="1">
    <source>
        <dbReference type="EMBL" id="MCI16231.1"/>
    </source>
</evidence>
<accession>A0A392PVY4</accession>
<dbReference type="AlphaFoldDB" id="A0A392PVY4"/>
<dbReference type="Proteomes" id="UP000265520">
    <property type="component" value="Unassembled WGS sequence"/>
</dbReference>
<dbReference type="EMBL" id="LXQA010099992">
    <property type="protein sequence ID" value="MCI16231.1"/>
    <property type="molecule type" value="Genomic_DNA"/>
</dbReference>
<proteinExistence type="predicted"/>
<reference evidence="1 2" key="1">
    <citation type="journal article" date="2018" name="Front. Plant Sci.">
        <title>Red Clover (Trifolium pratense) and Zigzag Clover (T. medium) - A Picture of Genomic Similarities and Differences.</title>
        <authorList>
            <person name="Dluhosova J."/>
            <person name="Istvanek J."/>
            <person name="Nedelnik J."/>
            <person name="Repkova J."/>
        </authorList>
    </citation>
    <scope>NUCLEOTIDE SEQUENCE [LARGE SCALE GENOMIC DNA]</scope>
    <source>
        <strain evidence="2">cv. 10/8</strain>
        <tissue evidence="1">Leaf</tissue>
    </source>
</reference>
<name>A0A392PVY4_9FABA</name>
<comment type="caution">
    <text evidence="1">The sequence shown here is derived from an EMBL/GenBank/DDBJ whole genome shotgun (WGS) entry which is preliminary data.</text>
</comment>